<feature type="compositionally biased region" description="Polar residues" evidence="1">
    <location>
        <begin position="107"/>
        <end position="122"/>
    </location>
</feature>
<evidence type="ECO:0000256" key="1">
    <source>
        <dbReference type="SAM" id="MobiDB-lite"/>
    </source>
</evidence>
<reference evidence="3 4" key="1">
    <citation type="journal article" date="2023" name="Microbiol. Resour. Announc.">
        <title>Complete Genome Sequence of Imperialibacter roseus strain P4T.</title>
        <authorList>
            <person name="Tizabi D.R."/>
            <person name="Bachvaroff T."/>
            <person name="Hill R.T."/>
        </authorList>
    </citation>
    <scope>NUCLEOTIDE SEQUENCE [LARGE SCALE GENOMIC DNA]</scope>
    <source>
        <strain evidence="3 4">P4T</strain>
    </source>
</reference>
<dbReference type="Proteomes" id="UP001302349">
    <property type="component" value="Chromosome"/>
</dbReference>
<feature type="region of interest" description="Disordered" evidence="1">
    <location>
        <begin position="57"/>
        <end position="221"/>
    </location>
</feature>
<proteinExistence type="predicted"/>
<feature type="compositionally biased region" description="Basic and acidic residues" evidence="1">
    <location>
        <begin position="139"/>
        <end position="154"/>
    </location>
</feature>
<feature type="compositionally biased region" description="Polar residues" evidence="1">
    <location>
        <begin position="191"/>
        <end position="200"/>
    </location>
</feature>
<gene>
    <name evidence="3" type="ORF">RT717_11460</name>
</gene>
<feature type="compositionally biased region" description="Polar residues" evidence="1">
    <location>
        <begin position="57"/>
        <end position="74"/>
    </location>
</feature>
<dbReference type="RefSeq" id="WP_317491875.1">
    <property type="nucleotide sequence ID" value="NZ_CP136051.1"/>
</dbReference>
<evidence type="ECO:0000256" key="2">
    <source>
        <dbReference type="SAM" id="Phobius"/>
    </source>
</evidence>
<accession>A0ABZ0IW21</accession>
<feature type="transmembrane region" description="Helical" evidence="2">
    <location>
        <begin position="14"/>
        <end position="36"/>
    </location>
</feature>
<dbReference type="EMBL" id="CP136051">
    <property type="protein sequence ID" value="WOK09255.1"/>
    <property type="molecule type" value="Genomic_DNA"/>
</dbReference>
<keyword evidence="2" id="KW-1133">Transmembrane helix</keyword>
<name>A0ABZ0IW21_9BACT</name>
<feature type="compositionally biased region" description="Low complexity" evidence="1">
    <location>
        <begin position="155"/>
        <end position="165"/>
    </location>
</feature>
<feature type="compositionally biased region" description="Basic and acidic residues" evidence="1">
    <location>
        <begin position="166"/>
        <end position="177"/>
    </location>
</feature>
<evidence type="ECO:0000313" key="3">
    <source>
        <dbReference type="EMBL" id="WOK09255.1"/>
    </source>
</evidence>
<keyword evidence="2" id="KW-0812">Transmembrane</keyword>
<keyword evidence="4" id="KW-1185">Reference proteome</keyword>
<feature type="compositionally biased region" description="Acidic residues" evidence="1">
    <location>
        <begin position="75"/>
        <end position="106"/>
    </location>
</feature>
<evidence type="ECO:0008006" key="5">
    <source>
        <dbReference type="Google" id="ProtNLM"/>
    </source>
</evidence>
<evidence type="ECO:0000313" key="4">
    <source>
        <dbReference type="Proteomes" id="UP001302349"/>
    </source>
</evidence>
<keyword evidence="2" id="KW-0472">Membrane</keyword>
<sequence length="314" mass="33645">MEFQSKEEKKNERIGTAVSLGVHALLLLIFAFLLAWKEPNPPIPEYGIELNFGLDSQGSGAVQPESTVEQSESTSDAEEVNEDVPEETQTEETEPVEDTAEPEVVEESTNAPEEPVVTQNVASPDVRKEEPVKTPVTTPKKEEEKPKEVKKETKPVVAETKPTPVETKKEPTEKPAEKPSGGVASDKVVAANSQGDNTAATGDKGSKEGTVDARALYGTPGGGGGAALDMAGWAWEEIPKPNDTSNESGRIVFEITVDDAGEVIGVKVLERGVSAAVAAVYQREVEGLYFKRNPPNSPAPPRSTGRITFIIKSR</sequence>
<protein>
    <recommendedName>
        <fullName evidence="5">TonB C-terminal domain-containing protein</fullName>
    </recommendedName>
</protein>
<organism evidence="3 4">
    <name type="scientific">Imperialibacter roseus</name>
    <dbReference type="NCBI Taxonomy" id="1324217"/>
    <lineage>
        <taxon>Bacteria</taxon>
        <taxon>Pseudomonadati</taxon>
        <taxon>Bacteroidota</taxon>
        <taxon>Cytophagia</taxon>
        <taxon>Cytophagales</taxon>
        <taxon>Flammeovirgaceae</taxon>
        <taxon>Imperialibacter</taxon>
    </lineage>
</organism>